<sequence>MLHQIFAGYSSAKHIQSGRVLASDNQVSGSPTRDGPHFLIFKFYIFDSRKSNFWKSSSVCELDQAVKRICKQIKQTSKLIYCDNIKNILSQRFLTCLLISRYTRMVNILNIFIPESDTSGINRFAKKSFEKYFRGFYRFESSMQLLICPKLNYGRFLI</sequence>
<keyword evidence="3" id="KW-1185">Reference proteome</keyword>
<comment type="caution">
    <text evidence="1">The sequence shown here is derived from an EMBL/GenBank/DDBJ whole genome shotgun (WGS) entry which is preliminary data.</text>
</comment>
<protein>
    <submittedName>
        <fullName evidence="2">Hypothetical_protein</fullName>
    </submittedName>
</protein>
<reference evidence="2 3" key="2">
    <citation type="submission" date="2024-07" db="EMBL/GenBank/DDBJ databases">
        <authorList>
            <person name="Akdeniz Z."/>
        </authorList>
    </citation>
    <scope>NUCLEOTIDE SEQUENCE [LARGE SCALE GENOMIC DNA]</scope>
</reference>
<dbReference type="AlphaFoldDB" id="A0AA86N5G2"/>
<evidence type="ECO:0000313" key="1">
    <source>
        <dbReference type="EMBL" id="CAI9913175.1"/>
    </source>
</evidence>
<evidence type="ECO:0000313" key="2">
    <source>
        <dbReference type="EMBL" id="CAL6106666.1"/>
    </source>
</evidence>
<evidence type="ECO:0000313" key="3">
    <source>
        <dbReference type="Proteomes" id="UP001642409"/>
    </source>
</evidence>
<dbReference type="EMBL" id="CATOUU010000020">
    <property type="protein sequence ID" value="CAI9913175.1"/>
    <property type="molecule type" value="Genomic_DNA"/>
</dbReference>
<name>A0AA86N5G2_9EUKA</name>
<accession>A0AA86N5G2</accession>
<dbReference type="EMBL" id="CAXDID020000614">
    <property type="protein sequence ID" value="CAL6106666.1"/>
    <property type="molecule type" value="Genomic_DNA"/>
</dbReference>
<gene>
    <name evidence="2" type="ORF">HINF_LOCUS73856</name>
    <name evidence="1" type="ORF">HINF_LOCUS820</name>
</gene>
<proteinExistence type="predicted"/>
<organism evidence="1">
    <name type="scientific">Hexamita inflata</name>
    <dbReference type="NCBI Taxonomy" id="28002"/>
    <lineage>
        <taxon>Eukaryota</taxon>
        <taxon>Metamonada</taxon>
        <taxon>Diplomonadida</taxon>
        <taxon>Hexamitidae</taxon>
        <taxon>Hexamitinae</taxon>
        <taxon>Hexamita</taxon>
    </lineage>
</organism>
<reference evidence="1" key="1">
    <citation type="submission" date="2023-06" db="EMBL/GenBank/DDBJ databases">
        <authorList>
            <person name="Kurt Z."/>
        </authorList>
    </citation>
    <scope>NUCLEOTIDE SEQUENCE</scope>
</reference>
<dbReference type="Proteomes" id="UP001642409">
    <property type="component" value="Unassembled WGS sequence"/>
</dbReference>